<evidence type="ECO:0000313" key="3">
    <source>
        <dbReference type="Proteomes" id="UP000612893"/>
    </source>
</evidence>
<evidence type="ECO:0008006" key="4">
    <source>
        <dbReference type="Google" id="ProtNLM"/>
    </source>
</evidence>
<proteinExistence type="predicted"/>
<dbReference type="PROSITE" id="PS51257">
    <property type="entry name" value="PROKAR_LIPOPROTEIN"/>
    <property type="match status" value="1"/>
</dbReference>
<evidence type="ECO:0000256" key="1">
    <source>
        <dbReference type="SAM" id="SignalP"/>
    </source>
</evidence>
<evidence type="ECO:0000313" key="2">
    <source>
        <dbReference type="EMBL" id="MBJ7596546.1"/>
    </source>
</evidence>
<sequence length="211" mass="21781">MRSLRSATLRAAALLIAVGVGACQAGSLGGPAPEPAQLTVGSGEVPGDLQRCAGAGSVDSYLTELKPRNQEAYQALQDAWLQLKKEGARSAAVAVFSTGQPSCSARWGTAPGRSLANLVASFPDDHAAAGAYQRGIFGFPTPAADAQVAGVSIGVATGLSENSWVAQRSVAGRNLYVAWWQDRAVASFVVTVDLDATEARRAAEGVEARLR</sequence>
<feature type="signal peptide" evidence="1">
    <location>
        <begin position="1"/>
        <end position="25"/>
    </location>
</feature>
<comment type="caution">
    <text evidence="2">The sequence shown here is derived from an EMBL/GenBank/DDBJ whole genome shotgun (WGS) entry which is preliminary data.</text>
</comment>
<protein>
    <recommendedName>
        <fullName evidence="4">PknH-like extracellular domain-containing protein</fullName>
    </recommendedName>
</protein>
<dbReference type="RefSeq" id="WP_338198374.1">
    <property type="nucleotide sequence ID" value="NZ_JAEKNR010000005.1"/>
</dbReference>
<accession>A0A934JVI7</accession>
<gene>
    <name evidence="2" type="ORF">JF922_00440</name>
</gene>
<organism evidence="2 3">
    <name type="scientific">Candidatus Nephthysia bennettiae</name>
    <dbReference type="NCBI Taxonomy" id="3127016"/>
    <lineage>
        <taxon>Bacteria</taxon>
        <taxon>Bacillati</taxon>
        <taxon>Candidatus Dormiibacterota</taxon>
        <taxon>Candidatus Dormibacteria</taxon>
        <taxon>Candidatus Dormibacterales</taxon>
        <taxon>Candidatus Dormibacteraceae</taxon>
        <taxon>Candidatus Nephthysia</taxon>
    </lineage>
</organism>
<reference evidence="2" key="1">
    <citation type="submission" date="2020-10" db="EMBL/GenBank/DDBJ databases">
        <title>Ca. Dormibacterota MAGs.</title>
        <authorList>
            <person name="Montgomery K."/>
        </authorList>
    </citation>
    <scope>NUCLEOTIDE SEQUENCE [LARGE SCALE GENOMIC DNA]</scope>
    <source>
        <strain evidence="2">SC8812_S17_10</strain>
    </source>
</reference>
<dbReference type="AlphaFoldDB" id="A0A934JVI7"/>
<name>A0A934JVI7_9BACT</name>
<dbReference type="Proteomes" id="UP000612893">
    <property type="component" value="Unassembled WGS sequence"/>
</dbReference>
<dbReference type="EMBL" id="JAEKNR010000005">
    <property type="protein sequence ID" value="MBJ7596546.1"/>
    <property type="molecule type" value="Genomic_DNA"/>
</dbReference>
<keyword evidence="1" id="KW-0732">Signal</keyword>
<feature type="chain" id="PRO_5036883016" description="PknH-like extracellular domain-containing protein" evidence="1">
    <location>
        <begin position="26"/>
        <end position="211"/>
    </location>
</feature>
<keyword evidence="3" id="KW-1185">Reference proteome</keyword>